<evidence type="ECO:0000313" key="3">
    <source>
        <dbReference type="EMBL" id="KKR99247.1"/>
    </source>
</evidence>
<dbReference type="PATRIC" id="fig|1618983.3.peg.400"/>
<accession>A0A0G0YFY4</accession>
<dbReference type="AlphaFoldDB" id="A0A0G0YFY4"/>
<dbReference type="InterPro" id="IPR019476">
    <property type="entry name" value="T4SS_TraD_DNA-bd"/>
</dbReference>
<feature type="compositionally biased region" description="Basic and acidic residues" evidence="1">
    <location>
        <begin position="654"/>
        <end position="670"/>
    </location>
</feature>
<organism evidence="3 4">
    <name type="scientific">Candidatus Uhrbacteria bacterium GW2011_GWC1_41_20</name>
    <dbReference type="NCBI Taxonomy" id="1618983"/>
    <lineage>
        <taxon>Bacteria</taxon>
        <taxon>Candidatus Uhriibacteriota</taxon>
    </lineage>
</organism>
<reference evidence="3 4" key="1">
    <citation type="journal article" date="2015" name="Nature">
        <title>rRNA introns, odd ribosomes, and small enigmatic genomes across a large radiation of phyla.</title>
        <authorList>
            <person name="Brown C.T."/>
            <person name="Hug L.A."/>
            <person name="Thomas B.C."/>
            <person name="Sharon I."/>
            <person name="Castelle C.J."/>
            <person name="Singh A."/>
            <person name="Wilkins M.J."/>
            <person name="Williams K.H."/>
            <person name="Banfield J.F."/>
        </authorList>
    </citation>
    <scope>NUCLEOTIDE SEQUENCE [LARGE SCALE GENOMIC DNA]</scope>
</reference>
<feature type="compositionally biased region" description="Basic and acidic residues" evidence="1">
    <location>
        <begin position="572"/>
        <end position="583"/>
    </location>
</feature>
<protein>
    <recommendedName>
        <fullName evidence="2">Type IV secretion system coupling protein TraD DNA-binding domain-containing protein</fullName>
    </recommendedName>
</protein>
<dbReference type="SUPFAM" id="SSF52540">
    <property type="entry name" value="P-loop containing nucleoside triphosphate hydrolases"/>
    <property type="match status" value="1"/>
</dbReference>
<feature type="region of interest" description="Disordered" evidence="1">
    <location>
        <begin position="572"/>
        <end position="706"/>
    </location>
</feature>
<evidence type="ECO:0000259" key="2">
    <source>
        <dbReference type="Pfam" id="PF10412"/>
    </source>
</evidence>
<proteinExistence type="predicted"/>
<sequence length="706" mass="80217">MTMRYPHDHENDIAYFAKVNFRNKMQTFGIKTDDRRRHVYIIGKTGVGKTTLMENMILSDIYAGHGCCYIDPHGDTAERLLDYIPSWRINDVVYFNPADFDYPIAFNILEAVDQNMKHLVVAGMMSVFKKIWEGVWSARMEYILNNTILALMDNPNTTLLGINRMLSDADYRKEIVSNVKDPIVKQFWIIEFEGYQSKFASEAVAPIQNKVGQFLSAGVIRNIVAQAKSSINIRAIMDDQKIFIVNLAKGRIGEDSSRLLGGLLITKLQMSAMERVDIPEIERQDFYMYVDEFQNFAVESFASILSEARKYRLNLIMAHQYIEQLTEEVRDAVFGNIGTIIAFRVGGPDASFMEEEFMPRFTPNDMINLPKYNIYLKLMIDGITSQPFSALTLPPIATKTGSEEKVIEQSRERYAGNRAKIEEKVSEWSGFGADTDIEAEYEKTKQVKKDAKKARFSHEYTCTRCGKVFPLPVELDRSRPIYCEECHPIVMEERKKGGSKGQQQRVQREETKKVLETVPRINDGELVLDEPKGSIKLDELVEKKEPEKVVEVERTEKVVGTKGIDGIKEAKEDNTDIQARDMLRAPAAAMTLLDRPMLEKNDEQTPTPTPIRSDSSVRDQGQQDPNKRKRRRRSRSKKPADGSVNNSSSGQRPPRNDNRPSARPESRTEKTGGLPAPIKEAQLVRAVSTDSSPTPVLPGERVTFDE</sequence>
<dbReference type="PANTHER" id="PTHR30121:SF11">
    <property type="entry name" value="AAA+ ATPASE DOMAIN-CONTAINING PROTEIN"/>
    <property type="match status" value="1"/>
</dbReference>
<dbReference type="CDD" id="cd01127">
    <property type="entry name" value="TrwB_TraG_TraD_VirD4"/>
    <property type="match status" value="1"/>
</dbReference>
<name>A0A0G0YFY4_9BACT</name>
<feature type="compositionally biased region" description="Polar residues" evidence="1">
    <location>
        <begin position="604"/>
        <end position="624"/>
    </location>
</feature>
<dbReference type="InterPro" id="IPR051162">
    <property type="entry name" value="T4SS_component"/>
</dbReference>
<comment type="caution">
    <text evidence="3">The sequence shown here is derived from an EMBL/GenBank/DDBJ whole genome shotgun (WGS) entry which is preliminary data.</text>
</comment>
<feature type="domain" description="Type IV secretion system coupling protein TraD DNA-binding" evidence="2">
    <location>
        <begin position="30"/>
        <end position="327"/>
    </location>
</feature>
<dbReference type="PANTHER" id="PTHR30121">
    <property type="entry name" value="UNCHARACTERIZED PROTEIN YJGR-RELATED"/>
    <property type="match status" value="1"/>
</dbReference>
<evidence type="ECO:0000256" key="1">
    <source>
        <dbReference type="SAM" id="MobiDB-lite"/>
    </source>
</evidence>
<gene>
    <name evidence="3" type="ORF">UU50_C0008G0003</name>
</gene>
<evidence type="ECO:0000313" key="4">
    <source>
        <dbReference type="Proteomes" id="UP000033930"/>
    </source>
</evidence>
<dbReference type="InterPro" id="IPR027417">
    <property type="entry name" value="P-loop_NTPase"/>
</dbReference>
<dbReference type="Pfam" id="PF10412">
    <property type="entry name" value="TrwB_AAD_bind"/>
    <property type="match status" value="1"/>
</dbReference>
<dbReference type="Proteomes" id="UP000033930">
    <property type="component" value="Unassembled WGS sequence"/>
</dbReference>
<dbReference type="Gene3D" id="3.40.50.300">
    <property type="entry name" value="P-loop containing nucleotide triphosphate hydrolases"/>
    <property type="match status" value="2"/>
</dbReference>
<feature type="compositionally biased region" description="Basic residues" evidence="1">
    <location>
        <begin position="627"/>
        <end position="637"/>
    </location>
</feature>
<dbReference type="EMBL" id="LCAW01000008">
    <property type="protein sequence ID" value="KKR99247.1"/>
    <property type="molecule type" value="Genomic_DNA"/>
</dbReference>